<sequence>MFGMLPASSSSANLYSWMYISGKENPSTPESVSELNHNHFLSPELQEKLDVMFAIYSCARNNDERENIYPELRDFVSSLMDKRNNVFEVINEDTDEVTGALRAGMTIEDRDSYIRDLFFLHSLKVKIEESRQDKEDWKCKVYDLLCPHHSSELYGDLRAIKCLVEGCSDDFSPFDTIKVPDLTYNKGSLQIG</sequence>
<gene>
    <name evidence="1" type="primary">nleF</name>
    <name evidence="1" type="ordered locus">ROD_48871</name>
</gene>
<dbReference type="STRING" id="637910.ROD_48871"/>
<dbReference type="InterPro" id="IPR038334">
    <property type="entry name" value="NleF_sf"/>
</dbReference>
<dbReference type="InterPro" id="IPR031829">
    <property type="entry name" value="NleF"/>
</dbReference>
<accession>D2TRX8</accession>
<proteinExistence type="predicted"/>
<dbReference type="Proteomes" id="UP000001889">
    <property type="component" value="Chromosome"/>
</dbReference>
<keyword evidence="2" id="KW-1185">Reference proteome</keyword>
<name>D2TRX8_CITRI</name>
<evidence type="ECO:0000313" key="2">
    <source>
        <dbReference type="Proteomes" id="UP000001889"/>
    </source>
</evidence>
<evidence type="ECO:0000313" key="1">
    <source>
        <dbReference type="EMBL" id="CBG91573.1"/>
    </source>
</evidence>
<dbReference type="eggNOG" id="ENOG503305X">
    <property type="taxonomic scope" value="Bacteria"/>
</dbReference>
<dbReference type="Pfam" id="PF16809">
    <property type="entry name" value="NleF_casp_inhib"/>
    <property type="match status" value="1"/>
</dbReference>
<organism evidence="1 2">
    <name type="scientific">Citrobacter rodentium (strain ICC168)</name>
    <name type="common">Citrobacter freundii biotype 4280</name>
    <dbReference type="NCBI Taxonomy" id="637910"/>
    <lineage>
        <taxon>Bacteria</taxon>
        <taxon>Pseudomonadati</taxon>
        <taxon>Pseudomonadota</taxon>
        <taxon>Gammaproteobacteria</taxon>
        <taxon>Enterobacterales</taxon>
        <taxon>Enterobacteriaceae</taxon>
        <taxon>Citrobacter</taxon>
    </lineage>
</organism>
<protein>
    <submittedName>
        <fullName evidence="1">T3SS effector protein NleF</fullName>
    </submittedName>
</protein>
<dbReference type="AlphaFoldDB" id="D2TRX8"/>
<dbReference type="EMBL" id="FN543502">
    <property type="protein sequence ID" value="CBG91573.1"/>
    <property type="molecule type" value="Genomic_DNA"/>
</dbReference>
<dbReference type="HOGENOM" id="CLU_1432549_0_0_6"/>
<reference evidence="1 2" key="1">
    <citation type="journal article" date="2010" name="J. Bacteriol.">
        <title>The Citrobacter rodentium genome sequence reveals convergent evolution with human pathogenic Escherichia coli.</title>
        <authorList>
            <person name="Petty N.K."/>
            <person name="Bulgin R."/>
            <person name="Crepin V.F."/>
            <person name="Cerdeno-Tarraga A.M."/>
            <person name="Schroeder G.N."/>
            <person name="Quail M.A."/>
            <person name="Lennard N."/>
            <person name="Corton C."/>
            <person name="Barron A."/>
            <person name="Clark L."/>
            <person name="Toribio A.L."/>
            <person name="Parkhill J."/>
            <person name="Dougan G."/>
            <person name="Frankel G."/>
            <person name="Thomson N.R."/>
        </authorList>
    </citation>
    <scope>NUCLEOTIDE SEQUENCE [LARGE SCALE GENOMIC DNA]</scope>
    <source>
        <strain evidence="1 2">ICC168</strain>
    </source>
</reference>
<dbReference type="Gene3D" id="1.20.1260.90">
    <property type="match status" value="1"/>
</dbReference>
<dbReference type="KEGG" id="cro:ROD_48871"/>